<name>A0ABY2DDS7_9ACTN</name>
<dbReference type="InterPro" id="IPR011701">
    <property type="entry name" value="MFS"/>
</dbReference>
<feature type="transmembrane region" description="Helical" evidence="6">
    <location>
        <begin position="20"/>
        <end position="40"/>
    </location>
</feature>
<comment type="caution">
    <text evidence="8">The sequence shown here is derived from an EMBL/GenBank/DDBJ whole genome shotgun (WGS) entry which is preliminary data.</text>
</comment>
<feature type="domain" description="Major facilitator superfamily (MFS) profile" evidence="7">
    <location>
        <begin position="8"/>
        <end position="148"/>
    </location>
</feature>
<evidence type="ECO:0000256" key="2">
    <source>
        <dbReference type="ARBA" id="ARBA00022475"/>
    </source>
</evidence>
<evidence type="ECO:0000256" key="5">
    <source>
        <dbReference type="ARBA" id="ARBA00023136"/>
    </source>
</evidence>
<organism evidence="8 9">
    <name type="scientific">Micromonospora fluostatini</name>
    <dbReference type="NCBI Taxonomy" id="1629071"/>
    <lineage>
        <taxon>Bacteria</taxon>
        <taxon>Bacillati</taxon>
        <taxon>Actinomycetota</taxon>
        <taxon>Actinomycetes</taxon>
        <taxon>Micromonosporales</taxon>
        <taxon>Micromonosporaceae</taxon>
        <taxon>Micromonospora</taxon>
    </lineage>
</organism>
<dbReference type="PANTHER" id="PTHR23513">
    <property type="entry name" value="INTEGRAL MEMBRANE EFFLUX PROTEIN-RELATED"/>
    <property type="match status" value="1"/>
</dbReference>
<feature type="transmembrane region" description="Helical" evidence="6">
    <location>
        <begin position="52"/>
        <end position="71"/>
    </location>
</feature>
<sequence length="148" mass="15174">MLKDDLAVLRNRQVAALLTARSISLLGNAIMPIALAFAILRMPGASATSLGLVLMARTLTQVTLVLIGGVIADRLPRYRVMVSAEVAAGLAQTATAVLLIGGNANIPAIALLAALNGGALALFEPASRSMTPQLVPPEALQSANALLK</sequence>
<feature type="non-terminal residue" evidence="8">
    <location>
        <position position="148"/>
    </location>
</feature>
<evidence type="ECO:0000259" key="7">
    <source>
        <dbReference type="PROSITE" id="PS50850"/>
    </source>
</evidence>
<keyword evidence="9" id="KW-1185">Reference proteome</keyword>
<dbReference type="Proteomes" id="UP000295626">
    <property type="component" value="Unassembled WGS sequence"/>
</dbReference>
<keyword evidence="4 6" id="KW-1133">Transmembrane helix</keyword>
<evidence type="ECO:0000313" key="8">
    <source>
        <dbReference type="EMBL" id="TDB87344.1"/>
    </source>
</evidence>
<protein>
    <submittedName>
        <fullName evidence="8">MFS transporter</fullName>
    </submittedName>
</protein>
<evidence type="ECO:0000256" key="1">
    <source>
        <dbReference type="ARBA" id="ARBA00004651"/>
    </source>
</evidence>
<dbReference type="Pfam" id="PF07690">
    <property type="entry name" value="MFS_1"/>
    <property type="match status" value="1"/>
</dbReference>
<dbReference type="PROSITE" id="PS50850">
    <property type="entry name" value="MFS"/>
    <property type="match status" value="1"/>
</dbReference>
<reference evidence="8 9" key="1">
    <citation type="submission" date="2019-02" db="EMBL/GenBank/DDBJ databases">
        <title>Draft genome sequences of novel Actinobacteria.</title>
        <authorList>
            <person name="Sahin N."/>
            <person name="Ay H."/>
            <person name="Saygin H."/>
        </authorList>
    </citation>
    <scope>NUCLEOTIDE SEQUENCE [LARGE SCALE GENOMIC DNA]</scope>
    <source>
        <strain evidence="8 9">JCM 30529</strain>
    </source>
</reference>
<keyword evidence="3 6" id="KW-0812">Transmembrane</keyword>
<evidence type="ECO:0000256" key="6">
    <source>
        <dbReference type="SAM" id="Phobius"/>
    </source>
</evidence>
<accession>A0ABY2DDS7</accession>
<dbReference type="Gene3D" id="1.20.1250.20">
    <property type="entry name" value="MFS general substrate transporter like domains"/>
    <property type="match status" value="1"/>
</dbReference>
<evidence type="ECO:0000313" key="9">
    <source>
        <dbReference type="Proteomes" id="UP000295626"/>
    </source>
</evidence>
<evidence type="ECO:0000256" key="4">
    <source>
        <dbReference type="ARBA" id="ARBA00022989"/>
    </source>
</evidence>
<dbReference type="InterPro" id="IPR020846">
    <property type="entry name" value="MFS_dom"/>
</dbReference>
<keyword evidence="2" id="KW-1003">Cell membrane</keyword>
<evidence type="ECO:0000256" key="3">
    <source>
        <dbReference type="ARBA" id="ARBA00022692"/>
    </source>
</evidence>
<keyword evidence="5 6" id="KW-0472">Membrane</keyword>
<dbReference type="PANTHER" id="PTHR23513:SF6">
    <property type="entry name" value="MAJOR FACILITATOR SUPERFAMILY ASSOCIATED DOMAIN-CONTAINING PROTEIN"/>
    <property type="match status" value="1"/>
</dbReference>
<proteinExistence type="predicted"/>
<dbReference type="EMBL" id="SMKE01000681">
    <property type="protein sequence ID" value="TDB87344.1"/>
    <property type="molecule type" value="Genomic_DNA"/>
</dbReference>
<dbReference type="InterPro" id="IPR036259">
    <property type="entry name" value="MFS_trans_sf"/>
</dbReference>
<gene>
    <name evidence="8" type="ORF">E1091_15835</name>
</gene>
<comment type="subcellular location">
    <subcellularLocation>
        <location evidence="1">Cell membrane</location>
        <topology evidence="1">Multi-pass membrane protein</topology>
    </subcellularLocation>
</comment>
<dbReference type="SUPFAM" id="SSF103473">
    <property type="entry name" value="MFS general substrate transporter"/>
    <property type="match status" value="1"/>
</dbReference>